<evidence type="ECO:0000256" key="13">
    <source>
        <dbReference type="SAM" id="SignalP"/>
    </source>
</evidence>
<dbReference type="InterPro" id="IPR036942">
    <property type="entry name" value="Beta-barrel_TonB_sf"/>
</dbReference>
<evidence type="ECO:0000256" key="6">
    <source>
        <dbReference type="ARBA" id="ARBA00022729"/>
    </source>
</evidence>
<keyword evidence="4 11" id="KW-1134">Transmembrane beta strand</keyword>
<dbReference type="GO" id="GO:0044718">
    <property type="term" value="P:siderophore transmembrane transport"/>
    <property type="evidence" value="ECO:0007669"/>
    <property type="project" value="TreeGrafter"/>
</dbReference>
<dbReference type="GO" id="GO:0009279">
    <property type="term" value="C:cell outer membrane"/>
    <property type="evidence" value="ECO:0007669"/>
    <property type="project" value="UniProtKB-SubCell"/>
</dbReference>
<dbReference type="AlphaFoldDB" id="A0A1G8G946"/>
<evidence type="ECO:0000313" key="16">
    <source>
        <dbReference type="EMBL" id="SDH90883.1"/>
    </source>
</evidence>
<comment type="subcellular location">
    <subcellularLocation>
        <location evidence="1 11">Cell outer membrane</location>
        <topology evidence="1 11">Multi-pass membrane protein</topology>
    </subcellularLocation>
</comment>
<feature type="chain" id="PRO_5011489613" evidence="13">
    <location>
        <begin position="33"/>
        <end position="661"/>
    </location>
</feature>
<feature type="signal peptide" evidence="13">
    <location>
        <begin position="1"/>
        <end position="32"/>
    </location>
</feature>
<comment type="similarity">
    <text evidence="2 11 12">Belongs to the TonB-dependent receptor family.</text>
</comment>
<evidence type="ECO:0000256" key="11">
    <source>
        <dbReference type="PROSITE-ProRule" id="PRU01360"/>
    </source>
</evidence>
<proteinExistence type="inferred from homology"/>
<dbReference type="PANTHER" id="PTHR30069">
    <property type="entry name" value="TONB-DEPENDENT OUTER MEMBRANE RECEPTOR"/>
    <property type="match status" value="1"/>
</dbReference>
<dbReference type="Pfam" id="PF00593">
    <property type="entry name" value="TonB_dep_Rec_b-barrel"/>
    <property type="match status" value="1"/>
</dbReference>
<dbReference type="STRING" id="83767.SAMN05660652_02507"/>
<dbReference type="PANTHER" id="PTHR30069:SF29">
    <property type="entry name" value="HEMOGLOBIN AND HEMOGLOBIN-HAPTOGLOBIN-BINDING PROTEIN 1-RELATED"/>
    <property type="match status" value="1"/>
</dbReference>
<dbReference type="InterPro" id="IPR039426">
    <property type="entry name" value="TonB-dep_rcpt-like"/>
</dbReference>
<keyword evidence="8 11" id="KW-0472">Membrane</keyword>
<evidence type="ECO:0000256" key="9">
    <source>
        <dbReference type="ARBA" id="ARBA00023170"/>
    </source>
</evidence>
<keyword evidence="9" id="KW-0675">Receptor</keyword>
<keyword evidence="5 11" id="KW-0812">Transmembrane</keyword>
<gene>
    <name evidence="16" type="ORF">SAMN05660652_02507</name>
</gene>
<dbReference type="Gene3D" id="2.40.170.20">
    <property type="entry name" value="TonB-dependent receptor, beta-barrel domain"/>
    <property type="match status" value="1"/>
</dbReference>
<reference evidence="16 17" key="1">
    <citation type="submission" date="2016-10" db="EMBL/GenBank/DDBJ databases">
        <authorList>
            <person name="de Groot N.N."/>
        </authorList>
    </citation>
    <scope>NUCLEOTIDE SEQUENCE [LARGE SCALE GENOMIC DNA]</scope>
    <source>
        <strain evidence="16 17">DSM 5885</strain>
    </source>
</reference>
<dbReference type="GO" id="GO:0015344">
    <property type="term" value="F:siderophore uptake transmembrane transporter activity"/>
    <property type="evidence" value="ECO:0007669"/>
    <property type="project" value="TreeGrafter"/>
</dbReference>
<keyword evidence="7 12" id="KW-0798">TonB box</keyword>
<dbReference type="PROSITE" id="PS52016">
    <property type="entry name" value="TONB_DEPENDENT_REC_3"/>
    <property type="match status" value="1"/>
</dbReference>
<evidence type="ECO:0000259" key="14">
    <source>
        <dbReference type="Pfam" id="PF00593"/>
    </source>
</evidence>
<protein>
    <submittedName>
        <fullName evidence="16">Iron complex outermembrane recepter protein</fullName>
    </submittedName>
</protein>
<accession>A0A1G8G946</accession>
<evidence type="ECO:0000259" key="15">
    <source>
        <dbReference type="Pfam" id="PF07715"/>
    </source>
</evidence>
<feature type="domain" description="TonB-dependent receptor-like beta-barrel" evidence="14">
    <location>
        <begin position="247"/>
        <end position="628"/>
    </location>
</feature>
<evidence type="ECO:0000256" key="3">
    <source>
        <dbReference type="ARBA" id="ARBA00022448"/>
    </source>
</evidence>
<keyword evidence="10 11" id="KW-0998">Cell outer membrane</keyword>
<dbReference type="InterPro" id="IPR037066">
    <property type="entry name" value="Plug_dom_sf"/>
</dbReference>
<keyword evidence="3 11" id="KW-0813">Transport</keyword>
<dbReference type="InterPro" id="IPR012910">
    <property type="entry name" value="Plug_dom"/>
</dbReference>
<evidence type="ECO:0000256" key="12">
    <source>
        <dbReference type="RuleBase" id="RU003357"/>
    </source>
</evidence>
<dbReference type="SUPFAM" id="SSF56935">
    <property type="entry name" value="Porins"/>
    <property type="match status" value="1"/>
</dbReference>
<dbReference type="RefSeq" id="WP_176785873.1">
    <property type="nucleotide sequence ID" value="NZ_FNCY01000010.1"/>
</dbReference>
<evidence type="ECO:0000256" key="7">
    <source>
        <dbReference type="ARBA" id="ARBA00023077"/>
    </source>
</evidence>
<evidence type="ECO:0000256" key="1">
    <source>
        <dbReference type="ARBA" id="ARBA00004571"/>
    </source>
</evidence>
<dbReference type="EMBL" id="FNCY01000010">
    <property type="protein sequence ID" value="SDH90883.1"/>
    <property type="molecule type" value="Genomic_DNA"/>
</dbReference>
<evidence type="ECO:0000256" key="2">
    <source>
        <dbReference type="ARBA" id="ARBA00009810"/>
    </source>
</evidence>
<evidence type="ECO:0000313" key="17">
    <source>
        <dbReference type="Proteomes" id="UP000198607"/>
    </source>
</evidence>
<keyword evidence="6 13" id="KW-0732">Signal</keyword>
<organism evidence="16 17">
    <name type="scientific">Propionivibrio dicarboxylicus</name>
    <dbReference type="NCBI Taxonomy" id="83767"/>
    <lineage>
        <taxon>Bacteria</taxon>
        <taxon>Pseudomonadati</taxon>
        <taxon>Pseudomonadota</taxon>
        <taxon>Betaproteobacteria</taxon>
        <taxon>Rhodocyclales</taxon>
        <taxon>Rhodocyclaceae</taxon>
        <taxon>Propionivibrio</taxon>
    </lineage>
</organism>
<evidence type="ECO:0000256" key="8">
    <source>
        <dbReference type="ARBA" id="ARBA00023136"/>
    </source>
</evidence>
<name>A0A1G8G946_9RHOO</name>
<keyword evidence="17" id="KW-1185">Reference proteome</keyword>
<evidence type="ECO:0000256" key="4">
    <source>
        <dbReference type="ARBA" id="ARBA00022452"/>
    </source>
</evidence>
<dbReference type="Gene3D" id="2.170.130.10">
    <property type="entry name" value="TonB-dependent receptor, plug domain"/>
    <property type="match status" value="1"/>
</dbReference>
<evidence type="ECO:0000256" key="5">
    <source>
        <dbReference type="ARBA" id="ARBA00022692"/>
    </source>
</evidence>
<dbReference type="InterPro" id="IPR000531">
    <property type="entry name" value="Beta-barrel_TonB"/>
</dbReference>
<dbReference type="Pfam" id="PF07715">
    <property type="entry name" value="Plug"/>
    <property type="match status" value="1"/>
</dbReference>
<sequence length="661" mass="73858">MRKRPVSHVDAPLLPTVISVALAALTPLYANAADTLADLALEDLLRVTISSASRFEQPTTEAPASVTVINEEELRQHGYRTLAQALSTAPGVYTSSDRSYTYLGVRGFNRPGDYGTRILLLTDGARRNDPLYDQVLFGNESPIELDWVKRLEFVSGPASALYGANALFGTANAVMLNGGDINGARISVDAASFNTRRLGVVAGQRLEGDRDWFMGLASYRSGGENLYINAYDNGTSNGQARGLDGEKYNKLYGKYRWGNWRLSGNYSWREKGDPTANFGTTFGSPGTNQADENRLFELRYDGDTDRSWQPSFRLYHGNYRYSGHYAYAGSPNSRDVAQADWTGTEFRLAYTGFNRHNLLLGVESQWNQQLLQRYFELAPYNSILDTNNPSRTYSFYLQDEWRFHPDWLLNVGVRHDKHNQFSGVTSPRLALIWQTTNRLTLRAVTGSAYRFPNVFERFYSDNGASQAANPALQSEYIQTHEVSAAYRFGQAGRVGMSLYDNQIHRLIDQTTTTGDITTYLNQRRVEARGIELDGENRWSNGLRLRGSVAWQHSQSEDGSSLVDSPRRMGKLIASLPVAGNWTSSGEVLTLSGRQGINGPVPGYGLVNLSLLSPPDKRYGQVMLSVYNLGNRHYADPAPSSMTQTWVEQPGRQIRLRWTLAL</sequence>
<evidence type="ECO:0000256" key="10">
    <source>
        <dbReference type="ARBA" id="ARBA00023237"/>
    </source>
</evidence>
<dbReference type="Proteomes" id="UP000198607">
    <property type="component" value="Unassembled WGS sequence"/>
</dbReference>
<feature type="domain" description="TonB-dependent receptor plug" evidence="15">
    <location>
        <begin position="60"/>
        <end position="170"/>
    </location>
</feature>